<accession>A0ABW1E7L6</accession>
<dbReference type="InterPro" id="IPR016162">
    <property type="entry name" value="Ald_DH_N"/>
</dbReference>
<organism evidence="3 4">
    <name type="scientific">Streptomyces chlorus</name>
    <dbReference type="NCBI Taxonomy" id="887452"/>
    <lineage>
        <taxon>Bacteria</taxon>
        <taxon>Bacillati</taxon>
        <taxon>Actinomycetota</taxon>
        <taxon>Actinomycetes</taxon>
        <taxon>Kitasatosporales</taxon>
        <taxon>Streptomycetaceae</taxon>
        <taxon>Streptomyces</taxon>
    </lineage>
</organism>
<dbReference type="PANTHER" id="PTHR11699">
    <property type="entry name" value="ALDEHYDE DEHYDROGENASE-RELATED"/>
    <property type="match status" value="1"/>
</dbReference>
<feature type="domain" description="Aldehyde dehydrogenase" evidence="2">
    <location>
        <begin position="44"/>
        <end position="485"/>
    </location>
</feature>
<dbReference type="InterPro" id="IPR016161">
    <property type="entry name" value="Ald_DH/histidinol_DH"/>
</dbReference>
<evidence type="ECO:0000313" key="3">
    <source>
        <dbReference type="EMBL" id="MFC5856805.1"/>
    </source>
</evidence>
<keyword evidence="1" id="KW-0560">Oxidoreductase</keyword>
<dbReference type="RefSeq" id="WP_381371215.1">
    <property type="nucleotide sequence ID" value="NZ_JBHSOA010000136.1"/>
</dbReference>
<dbReference type="Proteomes" id="UP001596180">
    <property type="component" value="Unassembled WGS sequence"/>
</dbReference>
<keyword evidence="4" id="KW-1185">Reference proteome</keyword>
<dbReference type="Gene3D" id="3.40.309.10">
    <property type="entry name" value="Aldehyde Dehydrogenase, Chain A, domain 2"/>
    <property type="match status" value="1"/>
</dbReference>
<evidence type="ECO:0000256" key="1">
    <source>
        <dbReference type="ARBA" id="ARBA00023002"/>
    </source>
</evidence>
<dbReference type="InterPro" id="IPR016163">
    <property type="entry name" value="Ald_DH_C"/>
</dbReference>
<gene>
    <name evidence="3" type="ORF">ACFPZI_35170</name>
</gene>
<evidence type="ECO:0000313" key="4">
    <source>
        <dbReference type="Proteomes" id="UP001596180"/>
    </source>
</evidence>
<reference evidence="4" key="1">
    <citation type="journal article" date="2019" name="Int. J. Syst. Evol. Microbiol.">
        <title>The Global Catalogue of Microorganisms (GCM) 10K type strain sequencing project: providing services to taxonomists for standard genome sequencing and annotation.</title>
        <authorList>
            <consortium name="The Broad Institute Genomics Platform"/>
            <consortium name="The Broad Institute Genome Sequencing Center for Infectious Disease"/>
            <person name="Wu L."/>
            <person name="Ma J."/>
        </authorList>
    </citation>
    <scope>NUCLEOTIDE SEQUENCE [LARGE SCALE GENOMIC DNA]</scope>
    <source>
        <strain evidence="4">JCM 10411</strain>
    </source>
</reference>
<sequence length="513" mass="54886">MTSTLTLKAGTSWTDAWQRCLAVAPEAFQDDRVLNLWNAAWQADGRALPAVSPVDGSPVAGPPRLDLGTARHAVRAALDQHRAWRHVPLPERRARVGATLDALTEHRALLALLLVWEIGKPWRLAQADVDRAIDGVRWYVDGIDAMVAGRAPLDGPVSNIASWNYPMSVLVHALLVQALAGNAVIAKTPTDGGVACLTLASALAAREGIPVTLVSGSGGELSEALLRAPEIGCVSFVGGRDTGAAVATAVADLGKRHILEQEGLNTWGIWNHSDWDTFAAVVPKLFDYGKQRCTAYPRFVVQRDLFDDFLAAYLPAVRTLRVGHPLAVERPDDPCPQLDFGPVINAAKAKDLQDQVAEAIDRGAVPLHRGTPSEARFLPGQDTSAYVQPVTLLAPPRSSPLYHAEPFGPVDTIILVDTEAELLAAMNASNGALVATLSTDDRATYDRLAPQIRAFKVGHGTPRSRGDRDELFGGFGASWRGAFVGGGLLVRAVTQGPAGERLPGNFPEYQLMP</sequence>
<dbReference type="InterPro" id="IPR015590">
    <property type="entry name" value="Aldehyde_DH_dom"/>
</dbReference>
<evidence type="ECO:0000259" key="2">
    <source>
        <dbReference type="Pfam" id="PF00171"/>
    </source>
</evidence>
<name>A0ABW1E7L6_9ACTN</name>
<dbReference type="SUPFAM" id="SSF53720">
    <property type="entry name" value="ALDH-like"/>
    <property type="match status" value="1"/>
</dbReference>
<dbReference type="EMBL" id="JBHSOA010000136">
    <property type="protein sequence ID" value="MFC5856805.1"/>
    <property type="molecule type" value="Genomic_DNA"/>
</dbReference>
<comment type="caution">
    <text evidence="3">The sequence shown here is derived from an EMBL/GenBank/DDBJ whole genome shotgun (WGS) entry which is preliminary data.</text>
</comment>
<dbReference type="Pfam" id="PF00171">
    <property type="entry name" value="Aldedh"/>
    <property type="match status" value="1"/>
</dbReference>
<dbReference type="Gene3D" id="3.40.605.10">
    <property type="entry name" value="Aldehyde Dehydrogenase, Chain A, domain 1"/>
    <property type="match status" value="1"/>
</dbReference>
<protein>
    <submittedName>
        <fullName evidence="3">Aldehyde dehydrogenase family protein</fullName>
    </submittedName>
</protein>
<proteinExistence type="predicted"/>